<dbReference type="Proteomes" id="UP000037507">
    <property type="component" value="Unassembled WGS sequence"/>
</dbReference>
<evidence type="ECO:0000259" key="1">
    <source>
        <dbReference type="Pfam" id="PF00561"/>
    </source>
</evidence>
<evidence type="ECO:0000313" key="2">
    <source>
        <dbReference type="EMBL" id="PVE42340.1"/>
    </source>
</evidence>
<dbReference type="InterPro" id="IPR000073">
    <property type="entry name" value="AB_hydrolase_1"/>
</dbReference>
<dbReference type="PANTHER" id="PTHR43433:SF10">
    <property type="entry name" value="AB HYDROLASE-1 DOMAIN-CONTAINING PROTEIN"/>
    <property type="match status" value="1"/>
</dbReference>
<keyword evidence="3" id="KW-1185">Reference proteome</keyword>
<protein>
    <recommendedName>
        <fullName evidence="1">AB hydrolase-1 domain-containing protein</fullName>
    </recommendedName>
</protein>
<reference evidence="2" key="1">
    <citation type="submission" date="2017-04" db="EMBL/GenBank/DDBJ databases">
        <title>Unexpected and diverse lifestyles within the genus Limnohabitans.</title>
        <authorList>
            <person name="Kasalicky V."/>
            <person name="Mehrshad M."/>
            <person name="Andrei S.-A."/>
            <person name="Salcher M."/>
            <person name="Kratochvilova H."/>
            <person name="Simek K."/>
            <person name="Ghai R."/>
        </authorList>
    </citation>
    <scope>NUCLEOTIDE SEQUENCE [LARGE SCALE GENOMIC DNA]</scope>
    <source>
        <strain evidence="2">II-D5</strain>
    </source>
</reference>
<dbReference type="InterPro" id="IPR029058">
    <property type="entry name" value="AB_hydrolase_fold"/>
</dbReference>
<dbReference type="AlphaFoldDB" id="A0A2T7UCB8"/>
<dbReference type="OrthoDB" id="9780765at2"/>
<proteinExistence type="predicted"/>
<dbReference type="Gene3D" id="3.40.50.1820">
    <property type="entry name" value="alpha/beta hydrolase"/>
    <property type="match status" value="1"/>
</dbReference>
<accession>A0A2T7UCB8</accession>
<sequence length="272" mass="29439">MNKALHTTEAIEILPDGRCMSYCDYGHPDGIPIFLFHGTPGSRIFGLDSEEVSAAGLRILSPERPGYGKSSPNPDAVAMADWVNDIQMLADQLNLDRFHVLGVSGGGPFALACAALLPQRVITATVVASPAPMTTTGFWTGLSVVNRMVFFISRYATVLLPLLSNAMAALLKDRGGASTHQGEAFRQGGIGLKTDLQLITKNWNFLPESIRVPVYWWHGGRDNLASPAAGKELAKIIPSCEPHFVPECGHFIHRDPVIAQKILDRLLAAPVF</sequence>
<organism evidence="2 3">
    <name type="scientific">Limnohabitans planktonicus II-D5</name>
    <dbReference type="NCBI Taxonomy" id="1293045"/>
    <lineage>
        <taxon>Bacteria</taxon>
        <taxon>Pseudomonadati</taxon>
        <taxon>Pseudomonadota</taxon>
        <taxon>Betaproteobacteria</taxon>
        <taxon>Burkholderiales</taxon>
        <taxon>Comamonadaceae</taxon>
        <taxon>Limnohabitans</taxon>
    </lineage>
</organism>
<feature type="domain" description="AB hydrolase-1" evidence="1">
    <location>
        <begin position="32"/>
        <end position="253"/>
    </location>
</feature>
<evidence type="ECO:0000313" key="3">
    <source>
        <dbReference type="Proteomes" id="UP000037507"/>
    </source>
</evidence>
<dbReference type="RefSeq" id="WP_053171963.1">
    <property type="nucleotide sequence ID" value="NZ_LFYT02000015.1"/>
</dbReference>
<comment type="caution">
    <text evidence="2">The sequence shown here is derived from an EMBL/GenBank/DDBJ whole genome shotgun (WGS) entry which is preliminary data.</text>
</comment>
<gene>
    <name evidence="2" type="ORF">H663_012505</name>
</gene>
<name>A0A2T7UCB8_9BURK</name>
<dbReference type="Pfam" id="PF00561">
    <property type="entry name" value="Abhydrolase_1"/>
    <property type="match status" value="1"/>
</dbReference>
<dbReference type="PANTHER" id="PTHR43433">
    <property type="entry name" value="HYDROLASE, ALPHA/BETA FOLD FAMILY PROTEIN"/>
    <property type="match status" value="1"/>
</dbReference>
<dbReference type="InterPro" id="IPR050471">
    <property type="entry name" value="AB_hydrolase"/>
</dbReference>
<dbReference type="SUPFAM" id="SSF53474">
    <property type="entry name" value="alpha/beta-Hydrolases"/>
    <property type="match status" value="1"/>
</dbReference>
<dbReference type="EMBL" id="LFYT02000015">
    <property type="protein sequence ID" value="PVE42340.1"/>
    <property type="molecule type" value="Genomic_DNA"/>
</dbReference>